<evidence type="ECO:0000256" key="4">
    <source>
        <dbReference type="ARBA" id="ARBA00023163"/>
    </source>
</evidence>
<evidence type="ECO:0000256" key="3">
    <source>
        <dbReference type="ARBA" id="ARBA00023125"/>
    </source>
</evidence>
<evidence type="ECO:0000259" key="5">
    <source>
        <dbReference type="PROSITE" id="PS50931"/>
    </source>
</evidence>
<accession>A0A095SN67</accession>
<dbReference type="InterPro" id="IPR000847">
    <property type="entry name" value="LysR_HTH_N"/>
</dbReference>
<evidence type="ECO:0000256" key="1">
    <source>
        <dbReference type="ARBA" id="ARBA00009437"/>
    </source>
</evidence>
<dbReference type="GO" id="GO:0032993">
    <property type="term" value="C:protein-DNA complex"/>
    <property type="evidence" value="ECO:0007669"/>
    <property type="project" value="TreeGrafter"/>
</dbReference>
<dbReference type="FunFam" id="1.10.10.10:FF:000001">
    <property type="entry name" value="LysR family transcriptional regulator"/>
    <property type="match status" value="1"/>
</dbReference>
<comment type="similarity">
    <text evidence="1">Belongs to the LysR transcriptional regulatory family.</text>
</comment>
<organism evidence="6 7">
    <name type="scientific">Alcanivorax nanhaiticus</name>
    <dbReference type="NCBI Taxonomy" id="1177154"/>
    <lineage>
        <taxon>Bacteria</taxon>
        <taxon>Pseudomonadati</taxon>
        <taxon>Pseudomonadota</taxon>
        <taxon>Gammaproteobacteria</taxon>
        <taxon>Oceanospirillales</taxon>
        <taxon>Alcanivoracaceae</taxon>
        <taxon>Alcanivorax</taxon>
    </lineage>
</organism>
<dbReference type="Gene3D" id="1.10.10.10">
    <property type="entry name" value="Winged helix-like DNA-binding domain superfamily/Winged helix DNA-binding domain"/>
    <property type="match status" value="1"/>
</dbReference>
<sequence>MKLKQIEYVLAVAEQGSFTAAARQCHIVQSALSHQVAQLEAELGVSLFERNSRSVRLTEAGHAFVENGRRALDAVQRVADEAVATAGEVRGRLSLGTISTLTSPDPIQLLASFHRDFPHVHVELVMEGSEKLLQRMRERRLDVAFIGVWPGETMDAGFSSQQLCNEELVALMSTGHPLSHQQDVTLQQLASTPLVDFPVGSSAYRQSAEVFAEHGLEYAVQFEVSTIEHLVAIARQGLAVGLIPASLSQQLEGVCTRRVKNAPRRSVRVVWPKTPSPATRALLALMNVEIAQQG</sequence>
<feature type="domain" description="HTH lysR-type" evidence="5">
    <location>
        <begin position="1"/>
        <end position="58"/>
    </location>
</feature>
<dbReference type="AlphaFoldDB" id="A0A095SN67"/>
<evidence type="ECO:0000313" key="7">
    <source>
        <dbReference type="Proteomes" id="UP000029444"/>
    </source>
</evidence>
<keyword evidence="7" id="KW-1185">Reference proteome</keyword>
<dbReference type="InterPro" id="IPR005119">
    <property type="entry name" value="LysR_subst-bd"/>
</dbReference>
<comment type="caution">
    <text evidence="6">The sequence shown here is derived from an EMBL/GenBank/DDBJ whole genome shotgun (WGS) entry which is preliminary data.</text>
</comment>
<dbReference type="SUPFAM" id="SSF53850">
    <property type="entry name" value="Periplasmic binding protein-like II"/>
    <property type="match status" value="1"/>
</dbReference>
<dbReference type="Proteomes" id="UP000029444">
    <property type="component" value="Unassembled WGS sequence"/>
</dbReference>
<dbReference type="PRINTS" id="PR00039">
    <property type="entry name" value="HTHLYSR"/>
</dbReference>
<dbReference type="SUPFAM" id="SSF46785">
    <property type="entry name" value="Winged helix' DNA-binding domain"/>
    <property type="match status" value="1"/>
</dbReference>
<dbReference type="InterPro" id="IPR036390">
    <property type="entry name" value="WH_DNA-bd_sf"/>
</dbReference>
<dbReference type="eggNOG" id="COG0583">
    <property type="taxonomic scope" value="Bacteria"/>
</dbReference>
<keyword evidence="3" id="KW-0238">DNA-binding</keyword>
<dbReference type="GO" id="GO:0003700">
    <property type="term" value="F:DNA-binding transcription factor activity"/>
    <property type="evidence" value="ECO:0007669"/>
    <property type="project" value="InterPro"/>
</dbReference>
<name>A0A095SN67_9GAMM</name>
<dbReference type="PROSITE" id="PS50931">
    <property type="entry name" value="HTH_LYSR"/>
    <property type="match status" value="1"/>
</dbReference>
<proteinExistence type="inferred from homology"/>
<dbReference type="STRING" id="1177154.Y5S_00499"/>
<dbReference type="Pfam" id="PF00126">
    <property type="entry name" value="HTH_1"/>
    <property type="match status" value="1"/>
</dbReference>
<dbReference type="PANTHER" id="PTHR30346">
    <property type="entry name" value="TRANSCRIPTIONAL DUAL REGULATOR HCAR-RELATED"/>
    <property type="match status" value="1"/>
</dbReference>
<dbReference type="RefSeq" id="WP_035230196.1">
    <property type="nucleotide sequence ID" value="NZ_ARXV01000002.1"/>
</dbReference>
<dbReference type="Pfam" id="PF03466">
    <property type="entry name" value="LysR_substrate"/>
    <property type="match status" value="1"/>
</dbReference>
<dbReference type="PANTHER" id="PTHR30346:SF30">
    <property type="entry name" value="SMALL NEUTRAL PROTEASE REGULATORY PROTEIN"/>
    <property type="match status" value="1"/>
</dbReference>
<keyword evidence="4" id="KW-0804">Transcription</keyword>
<evidence type="ECO:0000256" key="2">
    <source>
        <dbReference type="ARBA" id="ARBA00023015"/>
    </source>
</evidence>
<keyword evidence="2" id="KW-0805">Transcription regulation</keyword>
<dbReference type="InterPro" id="IPR036388">
    <property type="entry name" value="WH-like_DNA-bd_sf"/>
</dbReference>
<dbReference type="PATRIC" id="fig|1177154.3.peg.508"/>
<protein>
    <submittedName>
        <fullName evidence="6">LysR family transcriptional regulator</fullName>
    </submittedName>
</protein>
<dbReference type="OrthoDB" id="9803735at2"/>
<dbReference type="Gene3D" id="3.40.190.290">
    <property type="match status" value="1"/>
</dbReference>
<gene>
    <name evidence="6" type="ORF">Y5S_00499</name>
</gene>
<dbReference type="GO" id="GO:0003677">
    <property type="term" value="F:DNA binding"/>
    <property type="evidence" value="ECO:0007669"/>
    <property type="project" value="UniProtKB-KW"/>
</dbReference>
<dbReference type="EMBL" id="ARXV01000002">
    <property type="protein sequence ID" value="KGD66027.1"/>
    <property type="molecule type" value="Genomic_DNA"/>
</dbReference>
<evidence type="ECO:0000313" key="6">
    <source>
        <dbReference type="EMBL" id="KGD66027.1"/>
    </source>
</evidence>
<reference evidence="6 7" key="1">
    <citation type="submission" date="2012-09" db="EMBL/GenBank/DDBJ databases">
        <title>Genome Sequence of alkane-degrading Bacterium Alcanivorax sp. 19-m-6.</title>
        <authorList>
            <person name="Lai Q."/>
            <person name="Shao Z."/>
        </authorList>
    </citation>
    <scope>NUCLEOTIDE SEQUENCE [LARGE SCALE GENOMIC DNA]</scope>
    <source>
        <strain evidence="6 7">19-m-6</strain>
    </source>
</reference>